<dbReference type="EMBL" id="JAVRQU010000020">
    <property type="protein sequence ID" value="KAK5691969.1"/>
    <property type="molecule type" value="Genomic_DNA"/>
</dbReference>
<comment type="caution">
    <text evidence="1">The sequence shown here is derived from an EMBL/GenBank/DDBJ whole genome shotgun (WGS) entry which is preliminary data.</text>
</comment>
<dbReference type="AlphaFoldDB" id="A0AAN7VMZ3"/>
<protein>
    <submittedName>
        <fullName evidence="1">Uncharacterized protein</fullName>
    </submittedName>
</protein>
<sequence length="225" mass="24990">MDEAQPQGTAAAEQPAADHTVHVATNAHNPALNPEAADVEAGNQAQATEAPANPITVALDKRSRELYVRLRCTDEITKWFAQSVSMDREEARENVDKTFGAANLIKQYTDRDVVAEAVRYGYRYVDSLQSQIRVLMEPFVDSVSRTLAFEPADLLPTYPGAPVTIENLDVPIEHALWIDIAGKDELLDLLMRLSAAKSLFASIRTELELKERYLQRVDTGLPENL</sequence>
<dbReference type="Proteomes" id="UP001310594">
    <property type="component" value="Unassembled WGS sequence"/>
</dbReference>
<gene>
    <name evidence="1" type="ORF">LTR97_011140</name>
</gene>
<evidence type="ECO:0000313" key="1">
    <source>
        <dbReference type="EMBL" id="KAK5691969.1"/>
    </source>
</evidence>
<reference evidence="1" key="1">
    <citation type="submission" date="2023-08" db="EMBL/GenBank/DDBJ databases">
        <title>Black Yeasts Isolated from many extreme environments.</title>
        <authorList>
            <person name="Coleine C."/>
            <person name="Stajich J.E."/>
            <person name="Selbmann L."/>
        </authorList>
    </citation>
    <scope>NUCLEOTIDE SEQUENCE</scope>
    <source>
        <strain evidence="1">CCFEE 5810</strain>
    </source>
</reference>
<proteinExistence type="predicted"/>
<organism evidence="1 2">
    <name type="scientific">Elasticomyces elasticus</name>
    <dbReference type="NCBI Taxonomy" id="574655"/>
    <lineage>
        <taxon>Eukaryota</taxon>
        <taxon>Fungi</taxon>
        <taxon>Dikarya</taxon>
        <taxon>Ascomycota</taxon>
        <taxon>Pezizomycotina</taxon>
        <taxon>Dothideomycetes</taxon>
        <taxon>Dothideomycetidae</taxon>
        <taxon>Mycosphaerellales</taxon>
        <taxon>Teratosphaeriaceae</taxon>
        <taxon>Elasticomyces</taxon>
    </lineage>
</organism>
<accession>A0AAN7VMZ3</accession>
<name>A0AAN7VMZ3_9PEZI</name>
<evidence type="ECO:0000313" key="2">
    <source>
        <dbReference type="Proteomes" id="UP001310594"/>
    </source>
</evidence>